<dbReference type="EMBL" id="JADIMU010000030">
    <property type="protein sequence ID" value="MBO8443082.1"/>
    <property type="molecule type" value="Genomic_DNA"/>
</dbReference>
<dbReference type="SUPFAM" id="SSF57850">
    <property type="entry name" value="RING/U-box"/>
    <property type="match status" value="1"/>
</dbReference>
<keyword evidence="1" id="KW-0812">Transmembrane</keyword>
<evidence type="ECO:0008006" key="4">
    <source>
        <dbReference type="Google" id="ProtNLM"/>
    </source>
</evidence>
<dbReference type="CDD" id="cd20335">
    <property type="entry name" value="BRcat_RBR"/>
    <property type="match status" value="1"/>
</dbReference>
<evidence type="ECO:0000256" key="1">
    <source>
        <dbReference type="SAM" id="Phobius"/>
    </source>
</evidence>
<feature type="transmembrane region" description="Helical" evidence="1">
    <location>
        <begin position="46"/>
        <end position="64"/>
    </location>
</feature>
<proteinExistence type="predicted"/>
<dbReference type="AlphaFoldDB" id="A0A9D9E7Y2"/>
<gene>
    <name evidence="2" type="ORF">IAC42_04910</name>
</gene>
<comment type="caution">
    <text evidence="2">The sequence shown here is derived from an EMBL/GenBank/DDBJ whole genome shotgun (WGS) entry which is preliminary data.</text>
</comment>
<sequence length="145" mass="16406">MNGFQKKLEDFLRGRHGSDQLSFTLSLLGLVLVFCSPAFSSQGLRTTLSFLGIALVIYSVFRVFSKDDAARTKENEAFMRPFRRDGAAAARRRAEKERKARMKEKLKTHELFYCPKCKAACYVPKGKGKVRITCPKCGEKFIGKT</sequence>
<evidence type="ECO:0000313" key="2">
    <source>
        <dbReference type="EMBL" id="MBO8443082.1"/>
    </source>
</evidence>
<name>A0A9D9E7Y2_9SPIR</name>
<keyword evidence="1" id="KW-0472">Membrane</keyword>
<protein>
    <recommendedName>
        <fullName evidence="4">Zn-finger containing protein</fullName>
    </recommendedName>
</protein>
<organism evidence="2 3">
    <name type="scientific">Candidatus Aphodenecus pullistercoris</name>
    <dbReference type="NCBI Taxonomy" id="2840669"/>
    <lineage>
        <taxon>Bacteria</taxon>
        <taxon>Pseudomonadati</taxon>
        <taxon>Spirochaetota</taxon>
        <taxon>Spirochaetia</taxon>
        <taxon>Spirochaetales</taxon>
        <taxon>Candidatus Aphodenecus</taxon>
    </lineage>
</organism>
<accession>A0A9D9E7Y2</accession>
<dbReference type="Proteomes" id="UP000823633">
    <property type="component" value="Unassembled WGS sequence"/>
</dbReference>
<reference evidence="2" key="2">
    <citation type="journal article" date="2021" name="PeerJ">
        <title>Extensive microbial diversity within the chicken gut microbiome revealed by metagenomics and culture.</title>
        <authorList>
            <person name="Gilroy R."/>
            <person name="Ravi A."/>
            <person name="Getino M."/>
            <person name="Pursley I."/>
            <person name="Horton D.L."/>
            <person name="Alikhan N.F."/>
            <person name="Baker D."/>
            <person name="Gharbi K."/>
            <person name="Hall N."/>
            <person name="Watson M."/>
            <person name="Adriaenssens E.M."/>
            <person name="Foster-Nyarko E."/>
            <person name="Jarju S."/>
            <person name="Secka A."/>
            <person name="Antonio M."/>
            <person name="Oren A."/>
            <person name="Chaudhuri R.R."/>
            <person name="La Ragione R."/>
            <person name="Hildebrand F."/>
            <person name="Pallen M.J."/>
        </authorList>
    </citation>
    <scope>NUCLEOTIDE SEQUENCE</scope>
    <source>
        <strain evidence="2">11167</strain>
    </source>
</reference>
<evidence type="ECO:0000313" key="3">
    <source>
        <dbReference type="Proteomes" id="UP000823633"/>
    </source>
</evidence>
<keyword evidence="1" id="KW-1133">Transmembrane helix</keyword>
<feature type="transmembrane region" description="Helical" evidence="1">
    <location>
        <begin position="21"/>
        <end position="40"/>
    </location>
</feature>
<reference evidence="2" key="1">
    <citation type="submission" date="2020-10" db="EMBL/GenBank/DDBJ databases">
        <authorList>
            <person name="Gilroy R."/>
        </authorList>
    </citation>
    <scope>NUCLEOTIDE SEQUENCE</scope>
    <source>
        <strain evidence="2">11167</strain>
    </source>
</reference>